<dbReference type="PROSITE" id="PS51482">
    <property type="entry name" value="DEGV"/>
    <property type="match status" value="1"/>
</dbReference>
<dbReference type="Gene3D" id="3.40.50.10170">
    <property type="match status" value="1"/>
</dbReference>
<dbReference type="EMBL" id="BJYY01000012">
    <property type="protein sequence ID" value="GEO33906.1"/>
    <property type="molecule type" value="Genomic_DNA"/>
</dbReference>
<keyword evidence="1" id="KW-0446">Lipid-binding</keyword>
<dbReference type="InterPro" id="IPR003797">
    <property type="entry name" value="DegV"/>
</dbReference>
<evidence type="ECO:0000256" key="2">
    <source>
        <dbReference type="SAM" id="MobiDB-lite"/>
    </source>
</evidence>
<feature type="region of interest" description="Disordered" evidence="2">
    <location>
        <begin position="1"/>
        <end position="23"/>
    </location>
</feature>
<dbReference type="SUPFAM" id="SSF82549">
    <property type="entry name" value="DAK1/DegV-like"/>
    <property type="match status" value="2"/>
</dbReference>
<gene>
    <name evidence="3" type="ORF">CAE01nite_16310</name>
</gene>
<accession>A0A512DBR0</accession>
<reference evidence="3 4" key="1">
    <citation type="submission" date="2019-07" db="EMBL/GenBank/DDBJ databases">
        <title>Whole genome shotgun sequence of Cellulomonas aerilata NBRC 106308.</title>
        <authorList>
            <person name="Hosoyama A."/>
            <person name="Uohara A."/>
            <person name="Ohji S."/>
            <person name="Ichikawa N."/>
        </authorList>
    </citation>
    <scope>NUCLEOTIDE SEQUENCE [LARGE SCALE GENOMIC DNA]</scope>
    <source>
        <strain evidence="3 4">NBRC 106308</strain>
    </source>
</reference>
<proteinExistence type="predicted"/>
<dbReference type="PANTHER" id="PTHR33434">
    <property type="entry name" value="DEGV DOMAIN-CONTAINING PROTEIN DR_1986-RELATED"/>
    <property type="match status" value="1"/>
</dbReference>
<organism evidence="3 4">
    <name type="scientific">Cellulomonas aerilata</name>
    <dbReference type="NCBI Taxonomy" id="515326"/>
    <lineage>
        <taxon>Bacteria</taxon>
        <taxon>Bacillati</taxon>
        <taxon>Actinomycetota</taxon>
        <taxon>Actinomycetes</taxon>
        <taxon>Micrococcales</taxon>
        <taxon>Cellulomonadaceae</taxon>
        <taxon>Cellulomonas</taxon>
    </lineage>
</organism>
<evidence type="ECO:0000313" key="4">
    <source>
        <dbReference type="Proteomes" id="UP000321181"/>
    </source>
</evidence>
<dbReference type="Gene3D" id="3.30.1180.10">
    <property type="match status" value="1"/>
</dbReference>
<comment type="caution">
    <text evidence="3">The sequence shown here is derived from an EMBL/GenBank/DDBJ whole genome shotgun (WGS) entry which is preliminary data.</text>
</comment>
<protein>
    <recommendedName>
        <fullName evidence="5">DegV domain-containing protein</fullName>
    </recommendedName>
</protein>
<dbReference type="Pfam" id="PF02645">
    <property type="entry name" value="DegV"/>
    <property type="match status" value="2"/>
</dbReference>
<keyword evidence="4" id="KW-1185">Reference proteome</keyword>
<dbReference type="Proteomes" id="UP000321181">
    <property type="component" value="Unassembled WGS sequence"/>
</dbReference>
<dbReference type="PANTHER" id="PTHR33434:SF2">
    <property type="entry name" value="FATTY ACID-BINDING PROTEIN TM_1468"/>
    <property type="match status" value="1"/>
</dbReference>
<evidence type="ECO:0000256" key="1">
    <source>
        <dbReference type="ARBA" id="ARBA00023121"/>
    </source>
</evidence>
<dbReference type="GO" id="GO:0008289">
    <property type="term" value="F:lipid binding"/>
    <property type="evidence" value="ECO:0007669"/>
    <property type="project" value="UniProtKB-KW"/>
</dbReference>
<evidence type="ECO:0000313" key="3">
    <source>
        <dbReference type="EMBL" id="GEO33906.1"/>
    </source>
</evidence>
<dbReference type="InterPro" id="IPR050270">
    <property type="entry name" value="DegV_domain_contain"/>
</dbReference>
<sequence>MVPRRDASGGPEVGGPGPEPVSPRVVVVTDSTASLPPGLAERWGIEVVALEVAIGDARYREGVDLPAGDLLEALTSGTRVTTSQPPPAAFAEAYARAADRGAREVVSVHLSGELSGTVRAAELAAAAAPVPVHVVDSRSVAMGLGFAALAAAEAAQVAEAAEAAVDGDGAAVPVGVDGAPVPGRAGVDGAAVAGRAGVDGAAVAGRARGVAAATSALFLVDSLEHLRRGGRIGAAAAAVGTLLGMRPLLAVRDGRVDVAGKVRTRRAARERLVALAVEQVAGRASARVAVHHLGQPEVADSLAAEVLARCGLRPGAVMVSEVSAVVGAHAGPGLLGVVVAGD</sequence>
<dbReference type="InterPro" id="IPR043168">
    <property type="entry name" value="DegV_C"/>
</dbReference>
<evidence type="ECO:0008006" key="5">
    <source>
        <dbReference type="Google" id="ProtNLM"/>
    </source>
</evidence>
<dbReference type="NCBIfam" id="TIGR00762">
    <property type="entry name" value="DegV"/>
    <property type="match status" value="2"/>
</dbReference>
<dbReference type="AlphaFoldDB" id="A0A512DBR0"/>
<name>A0A512DBR0_9CELL</name>